<dbReference type="InterPro" id="IPR016181">
    <property type="entry name" value="Acyl_CoA_acyltransferase"/>
</dbReference>
<dbReference type="NCBIfam" id="TIGR03694">
    <property type="entry name" value="exosort_acyl"/>
    <property type="match status" value="1"/>
</dbReference>
<name>A0AAE3G3M3_9GAMM</name>
<evidence type="ECO:0000313" key="3">
    <source>
        <dbReference type="Proteomes" id="UP001205843"/>
    </source>
</evidence>
<comment type="caution">
    <text evidence="2">The sequence shown here is derived from an EMBL/GenBank/DDBJ whole genome shotgun (WGS) entry which is preliminary data.</text>
</comment>
<dbReference type="EMBL" id="JALJXV010000003">
    <property type="protein sequence ID" value="MCP1674459.1"/>
    <property type="molecule type" value="Genomic_DNA"/>
</dbReference>
<reference evidence="2" key="1">
    <citation type="submission" date="2022-03" db="EMBL/GenBank/DDBJ databases">
        <title>Genomic Encyclopedia of Type Strains, Phase III (KMG-III): the genomes of soil and plant-associated and newly described type strains.</title>
        <authorList>
            <person name="Whitman W."/>
        </authorList>
    </citation>
    <scope>NUCLEOTIDE SEQUENCE</scope>
    <source>
        <strain evidence="2">ANL 6-2</strain>
    </source>
</reference>
<dbReference type="Pfam" id="PF13444">
    <property type="entry name" value="Acetyltransf_5"/>
    <property type="match status" value="1"/>
</dbReference>
<accession>A0AAE3G3M3</accession>
<keyword evidence="3" id="KW-1185">Reference proteome</keyword>
<protein>
    <submittedName>
        <fullName evidence="2">N-acyl amino acid synthase of PEP-CTERM/exosortase system</fullName>
    </submittedName>
</protein>
<proteinExistence type="predicted"/>
<gene>
    <name evidence="2" type="ORF">J2T57_001561</name>
</gene>
<dbReference type="InterPro" id="IPR022484">
    <property type="entry name" value="PEP-CTERM/exosrtase_acylTfrase"/>
</dbReference>
<dbReference type="SUPFAM" id="SSF55729">
    <property type="entry name" value="Acyl-CoA N-acyltransferases (Nat)"/>
    <property type="match status" value="1"/>
</dbReference>
<sequence>MDGVMTPGTAAAALIEHFVFEQARDARARRAAFRVRYHVYCQEHGYEQEADCPGGFESDAFDAAASHCVVRHRLSGTPVACVRMVRPGAPGGALAAMPFERTYAAHLTHPELRPDRLPREQVCEISRIAVHAAFRRRSGEVLAHPGLPADFAPSPAEASAYPLLPISLFLAATALVGEAGRPHVFAMMQPRLARLLKRSGLDFTQIGGTVDFRGERAGFYIDQRIAERSLRGELPALYRHIQASLGAPESQPKADESAPGSHAA</sequence>
<dbReference type="Gene3D" id="3.40.630.30">
    <property type="match status" value="1"/>
</dbReference>
<dbReference type="AlphaFoldDB" id="A0AAE3G3M3"/>
<evidence type="ECO:0000313" key="2">
    <source>
        <dbReference type="EMBL" id="MCP1674459.1"/>
    </source>
</evidence>
<dbReference type="RefSeq" id="WP_253476455.1">
    <property type="nucleotide sequence ID" value="NZ_JALJXV010000003.1"/>
</dbReference>
<dbReference type="Proteomes" id="UP001205843">
    <property type="component" value="Unassembled WGS sequence"/>
</dbReference>
<feature type="region of interest" description="Disordered" evidence="1">
    <location>
        <begin position="245"/>
        <end position="264"/>
    </location>
</feature>
<organism evidence="2 3">
    <name type="scientific">Natronocella acetinitrilica</name>
    <dbReference type="NCBI Taxonomy" id="414046"/>
    <lineage>
        <taxon>Bacteria</taxon>
        <taxon>Pseudomonadati</taxon>
        <taxon>Pseudomonadota</taxon>
        <taxon>Gammaproteobacteria</taxon>
        <taxon>Chromatiales</taxon>
        <taxon>Ectothiorhodospiraceae</taxon>
        <taxon>Natronocella</taxon>
    </lineage>
</organism>
<evidence type="ECO:0000256" key="1">
    <source>
        <dbReference type="SAM" id="MobiDB-lite"/>
    </source>
</evidence>